<keyword evidence="1" id="KW-0472">Membrane</keyword>
<comment type="caution">
    <text evidence="2">The sequence shown here is derived from an EMBL/GenBank/DDBJ whole genome shotgun (WGS) entry which is preliminary data.</text>
</comment>
<sequence length="229" mass="26445">MIILCSPPVLRRITCGLMGTTNMAKKEGGWKIWVGWMFPLFVELLGNIINTAIIINSEGYEHLAFRIVFTLYSSRPRIKLWLFSLLRFWKYDGEYVFADSYIGTAIAEVVLHVVMASFVGITWQRFPNEPIREWMKPLTTYIQVVPAILFLEVALVVPIWRRSRHPSWFSTSFWDVIIGSLFFATVYAALWAYWAHFLELPGSLWCPPELTVQTVVWVIFSVLSAISSL</sequence>
<reference evidence="2 3" key="1">
    <citation type="submission" date="2017-06" db="EMBL/GenBank/DDBJ databases">
        <title>Comparative genomic analysis of Ambrosia Fusariam Clade fungi.</title>
        <authorList>
            <person name="Stajich J.E."/>
            <person name="Carrillo J."/>
            <person name="Kijimoto T."/>
            <person name="Eskalen A."/>
            <person name="O'Donnell K."/>
            <person name="Kasson M."/>
        </authorList>
    </citation>
    <scope>NUCLEOTIDE SEQUENCE [LARGE SCALE GENOMIC DNA]</scope>
    <source>
        <strain evidence="2">UCR3666</strain>
    </source>
</reference>
<dbReference type="Proteomes" id="UP000277212">
    <property type="component" value="Unassembled WGS sequence"/>
</dbReference>
<dbReference type="EMBL" id="NKUJ01000759">
    <property type="protein sequence ID" value="RMI99066.1"/>
    <property type="molecule type" value="Genomic_DNA"/>
</dbReference>
<dbReference type="AlphaFoldDB" id="A0A3M2R1P4"/>
<feature type="transmembrane region" description="Helical" evidence="1">
    <location>
        <begin position="210"/>
        <end position="228"/>
    </location>
</feature>
<dbReference type="OrthoDB" id="3525430at2759"/>
<keyword evidence="1" id="KW-0812">Transmembrane</keyword>
<keyword evidence="1" id="KW-1133">Transmembrane helix</keyword>
<feature type="transmembrane region" description="Helical" evidence="1">
    <location>
        <begin position="101"/>
        <end position="121"/>
    </location>
</feature>
<feature type="transmembrane region" description="Helical" evidence="1">
    <location>
        <begin position="33"/>
        <end position="55"/>
    </location>
</feature>
<keyword evidence="3" id="KW-1185">Reference proteome</keyword>
<evidence type="ECO:0000256" key="1">
    <source>
        <dbReference type="SAM" id="Phobius"/>
    </source>
</evidence>
<feature type="transmembrane region" description="Helical" evidence="1">
    <location>
        <begin position="141"/>
        <end position="160"/>
    </location>
</feature>
<name>A0A3M2R1P4_9HYPO</name>
<evidence type="ECO:0000313" key="2">
    <source>
        <dbReference type="EMBL" id="RMI99066.1"/>
    </source>
</evidence>
<feature type="transmembrane region" description="Helical" evidence="1">
    <location>
        <begin position="172"/>
        <end position="194"/>
    </location>
</feature>
<organism evidence="2 3">
    <name type="scientific">Fusarium kuroshium</name>
    <dbReference type="NCBI Taxonomy" id="2010991"/>
    <lineage>
        <taxon>Eukaryota</taxon>
        <taxon>Fungi</taxon>
        <taxon>Dikarya</taxon>
        <taxon>Ascomycota</taxon>
        <taxon>Pezizomycotina</taxon>
        <taxon>Sordariomycetes</taxon>
        <taxon>Hypocreomycetidae</taxon>
        <taxon>Hypocreales</taxon>
        <taxon>Nectriaceae</taxon>
        <taxon>Fusarium</taxon>
        <taxon>Fusarium solani species complex</taxon>
    </lineage>
</organism>
<proteinExistence type="predicted"/>
<accession>A0A3M2R1P4</accession>
<evidence type="ECO:0000313" key="3">
    <source>
        <dbReference type="Proteomes" id="UP000277212"/>
    </source>
</evidence>
<gene>
    <name evidence="2" type="ORF">CDV36_016075</name>
</gene>
<protein>
    <submittedName>
        <fullName evidence="2">Uncharacterized protein</fullName>
    </submittedName>
</protein>